<feature type="coiled-coil region" evidence="2">
    <location>
        <begin position="227"/>
        <end position="254"/>
    </location>
</feature>
<evidence type="ECO:0000259" key="3">
    <source>
        <dbReference type="Pfam" id="PF14772"/>
    </source>
</evidence>
<gene>
    <name evidence="4" type="ORF">B7P43_G05568</name>
</gene>
<accession>A0A2J7PDD3</accession>
<dbReference type="GO" id="GO:0070286">
    <property type="term" value="P:axonemal dynein complex assembly"/>
    <property type="evidence" value="ECO:0007669"/>
    <property type="project" value="InterPro"/>
</dbReference>
<sequence>RRKDEVAAKEKRLKRLEDQTRESAEKFNEVNSRWKVILESSDPLDLHHNIEEQRVKCAELIAQKDKLIKELREELKLADDMFDKDQEKQKEDFWLLAERIDNQVKMMRNVYKDELKLIEEVIELEHNELMKVSNSKWEALYKEHEKLEIKHMEKKFQAVNRHEDEICRISVEHHEKFREVKLKLQTDIQVLQQELQIVKTQCFMNSVKLDYNLQVLKKREEENLIVRAQQKRRINRLQDVVTDLKKKIAATEKSTKTESARLTEEVERLHHNIFDIEGKADHFAEMNDRKYQQVWNLN</sequence>
<dbReference type="GO" id="GO:0005858">
    <property type="term" value="C:axonemal dynein complex"/>
    <property type="evidence" value="ECO:0007669"/>
    <property type="project" value="InterPro"/>
</dbReference>
<feature type="coiled-coil region" evidence="2">
    <location>
        <begin position="174"/>
        <end position="201"/>
    </location>
</feature>
<comment type="caution">
    <text evidence="4">The sequence shown here is derived from an EMBL/GenBank/DDBJ whole genome shotgun (WGS) entry which is preliminary data.</text>
</comment>
<feature type="domain" description="Dynein regulatory complex protein 1/2 N-terminal" evidence="3">
    <location>
        <begin position="1"/>
        <end position="92"/>
    </location>
</feature>
<dbReference type="STRING" id="105785.A0A2J7PDD3"/>
<keyword evidence="5" id="KW-1185">Reference proteome</keyword>
<dbReference type="InParanoid" id="A0A2J7PDD3"/>
<dbReference type="Pfam" id="PF14772">
    <property type="entry name" value="NYD-SP28"/>
    <property type="match status" value="1"/>
</dbReference>
<dbReference type="PANTHER" id="PTHR21625">
    <property type="entry name" value="NYD-SP28 PROTEIN"/>
    <property type="match status" value="1"/>
</dbReference>
<organism evidence="4 5">
    <name type="scientific">Cryptotermes secundus</name>
    <dbReference type="NCBI Taxonomy" id="105785"/>
    <lineage>
        <taxon>Eukaryota</taxon>
        <taxon>Metazoa</taxon>
        <taxon>Ecdysozoa</taxon>
        <taxon>Arthropoda</taxon>
        <taxon>Hexapoda</taxon>
        <taxon>Insecta</taxon>
        <taxon>Pterygota</taxon>
        <taxon>Neoptera</taxon>
        <taxon>Polyneoptera</taxon>
        <taxon>Dictyoptera</taxon>
        <taxon>Blattodea</taxon>
        <taxon>Blattoidea</taxon>
        <taxon>Termitoidae</taxon>
        <taxon>Kalotermitidae</taxon>
        <taxon>Cryptotermitinae</taxon>
        <taxon>Cryptotermes</taxon>
    </lineage>
</organism>
<name>A0A2J7PDD3_9NEOP</name>
<evidence type="ECO:0000256" key="1">
    <source>
        <dbReference type="ARBA" id="ARBA00023054"/>
    </source>
</evidence>
<feature type="non-terminal residue" evidence="4">
    <location>
        <position position="1"/>
    </location>
</feature>
<dbReference type="AlphaFoldDB" id="A0A2J7PDD3"/>
<feature type="coiled-coil region" evidence="2">
    <location>
        <begin position="6"/>
        <end position="88"/>
    </location>
</feature>
<dbReference type="OrthoDB" id="10260459at2759"/>
<dbReference type="InterPro" id="IPR039750">
    <property type="entry name" value="DRC1/DRC2"/>
</dbReference>
<dbReference type="GO" id="GO:0003352">
    <property type="term" value="P:regulation of cilium movement"/>
    <property type="evidence" value="ECO:0007669"/>
    <property type="project" value="TreeGrafter"/>
</dbReference>
<proteinExistence type="predicted"/>
<dbReference type="PANTHER" id="PTHR21625:SF1">
    <property type="entry name" value="DYNEIN REGULATORY COMPLEX PROTEIN 1"/>
    <property type="match status" value="1"/>
</dbReference>
<reference evidence="4 5" key="1">
    <citation type="submission" date="2017-12" db="EMBL/GenBank/DDBJ databases">
        <title>Hemimetabolous genomes reveal molecular basis of termite eusociality.</title>
        <authorList>
            <person name="Harrison M.C."/>
            <person name="Jongepier E."/>
            <person name="Robertson H.M."/>
            <person name="Arning N."/>
            <person name="Bitard-Feildel T."/>
            <person name="Chao H."/>
            <person name="Childers C.P."/>
            <person name="Dinh H."/>
            <person name="Doddapaneni H."/>
            <person name="Dugan S."/>
            <person name="Gowin J."/>
            <person name="Greiner C."/>
            <person name="Han Y."/>
            <person name="Hu H."/>
            <person name="Hughes D.S.T."/>
            <person name="Huylmans A.-K."/>
            <person name="Kemena C."/>
            <person name="Kremer L.P.M."/>
            <person name="Lee S.L."/>
            <person name="Lopez-Ezquerra A."/>
            <person name="Mallet L."/>
            <person name="Monroy-Kuhn J.M."/>
            <person name="Moser A."/>
            <person name="Murali S.C."/>
            <person name="Muzny D.M."/>
            <person name="Otani S."/>
            <person name="Piulachs M.-D."/>
            <person name="Poelchau M."/>
            <person name="Qu J."/>
            <person name="Schaub F."/>
            <person name="Wada-Katsumata A."/>
            <person name="Worley K.C."/>
            <person name="Xie Q."/>
            <person name="Ylla G."/>
            <person name="Poulsen M."/>
            <person name="Gibbs R.A."/>
            <person name="Schal C."/>
            <person name="Richards S."/>
            <person name="Belles X."/>
            <person name="Korb J."/>
            <person name="Bornberg-Bauer E."/>
        </authorList>
    </citation>
    <scope>NUCLEOTIDE SEQUENCE [LARGE SCALE GENOMIC DNA]</scope>
    <source>
        <tissue evidence="4">Whole body</tissue>
    </source>
</reference>
<dbReference type="GO" id="GO:0060285">
    <property type="term" value="P:cilium-dependent cell motility"/>
    <property type="evidence" value="ECO:0007669"/>
    <property type="project" value="TreeGrafter"/>
</dbReference>
<evidence type="ECO:0000313" key="5">
    <source>
        <dbReference type="Proteomes" id="UP000235965"/>
    </source>
</evidence>
<dbReference type="EMBL" id="NEVH01026389">
    <property type="protein sequence ID" value="PNF14356.1"/>
    <property type="molecule type" value="Genomic_DNA"/>
</dbReference>
<keyword evidence="1 2" id="KW-0175">Coiled coil</keyword>
<feature type="non-terminal residue" evidence="4">
    <location>
        <position position="298"/>
    </location>
</feature>
<dbReference type="Proteomes" id="UP000235965">
    <property type="component" value="Unassembled WGS sequence"/>
</dbReference>
<dbReference type="InterPro" id="IPR039505">
    <property type="entry name" value="DRC1/2_N"/>
</dbReference>
<protein>
    <recommendedName>
        <fullName evidence="3">Dynein regulatory complex protein 1/2 N-terminal domain-containing protein</fullName>
    </recommendedName>
</protein>
<evidence type="ECO:0000256" key="2">
    <source>
        <dbReference type="SAM" id="Coils"/>
    </source>
</evidence>
<evidence type="ECO:0000313" key="4">
    <source>
        <dbReference type="EMBL" id="PNF14356.1"/>
    </source>
</evidence>